<feature type="region of interest" description="Disordered" evidence="1">
    <location>
        <begin position="47"/>
        <end position="82"/>
    </location>
</feature>
<keyword evidence="3" id="KW-1185">Reference proteome</keyword>
<evidence type="ECO:0000313" key="2">
    <source>
        <dbReference type="EMBL" id="KAK3869273.1"/>
    </source>
</evidence>
<dbReference type="AlphaFoldDB" id="A0AAE1KD30"/>
<name>A0AAE1KD30_PETCI</name>
<evidence type="ECO:0000256" key="1">
    <source>
        <dbReference type="SAM" id="MobiDB-lite"/>
    </source>
</evidence>
<evidence type="ECO:0000313" key="3">
    <source>
        <dbReference type="Proteomes" id="UP001286313"/>
    </source>
</evidence>
<gene>
    <name evidence="2" type="ORF">Pcinc_025412</name>
</gene>
<sequence>MAETDWFVCGETDAEGRKPDTHIDIGKPTCCGVLCCGPGKRQCTPTLPNPLPITKHPHTHPTPSHPSPPHPLIQVTTNMTWA</sequence>
<organism evidence="2 3">
    <name type="scientific">Petrolisthes cinctipes</name>
    <name type="common">Flat porcelain crab</name>
    <dbReference type="NCBI Taxonomy" id="88211"/>
    <lineage>
        <taxon>Eukaryota</taxon>
        <taxon>Metazoa</taxon>
        <taxon>Ecdysozoa</taxon>
        <taxon>Arthropoda</taxon>
        <taxon>Crustacea</taxon>
        <taxon>Multicrustacea</taxon>
        <taxon>Malacostraca</taxon>
        <taxon>Eumalacostraca</taxon>
        <taxon>Eucarida</taxon>
        <taxon>Decapoda</taxon>
        <taxon>Pleocyemata</taxon>
        <taxon>Anomura</taxon>
        <taxon>Galatheoidea</taxon>
        <taxon>Porcellanidae</taxon>
        <taxon>Petrolisthes</taxon>
    </lineage>
</organism>
<reference evidence="2" key="1">
    <citation type="submission" date="2023-10" db="EMBL/GenBank/DDBJ databases">
        <title>Genome assemblies of two species of porcelain crab, Petrolisthes cinctipes and Petrolisthes manimaculis (Anomura: Porcellanidae).</title>
        <authorList>
            <person name="Angst P."/>
        </authorList>
    </citation>
    <scope>NUCLEOTIDE SEQUENCE</scope>
    <source>
        <strain evidence="2">PB745_01</strain>
        <tissue evidence="2">Gill</tissue>
    </source>
</reference>
<dbReference type="EMBL" id="JAWQEG010002858">
    <property type="protein sequence ID" value="KAK3869273.1"/>
    <property type="molecule type" value="Genomic_DNA"/>
</dbReference>
<accession>A0AAE1KD30</accession>
<dbReference type="Proteomes" id="UP001286313">
    <property type="component" value="Unassembled WGS sequence"/>
</dbReference>
<comment type="caution">
    <text evidence="2">The sequence shown here is derived from an EMBL/GenBank/DDBJ whole genome shotgun (WGS) entry which is preliminary data.</text>
</comment>
<protein>
    <submittedName>
        <fullName evidence="2">Uncharacterized protein</fullName>
    </submittedName>
</protein>
<proteinExistence type="predicted"/>